<feature type="transmembrane region" description="Helical" evidence="1">
    <location>
        <begin position="90"/>
        <end position="109"/>
    </location>
</feature>
<feature type="transmembrane region" description="Helical" evidence="1">
    <location>
        <begin position="121"/>
        <end position="145"/>
    </location>
</feature>
<name>A0A8K0TFR5_9PEZI</name>
<evidence type="ECO:0000313" key="3">
    <source>
        <dbReference type="Proteomes" id="UP000813385"/>
    </source>
</evidence>
<comment type="caution">
    <text evidence="2">The sequence shown here is derived from an EMBL/GenBank/DDBJ whole genome shotgun (WGS) entry which is preliminary data.</text>
</comment>
<reference evidence="2" key="1">
    <citation type="journal article" date="2021" name="Nat. Commun.">
        <title>Genetic determinants of endophytism in the Arabidopsis root mycobiome.</title>
        <authorList>
            <person name="Mesny F."/>
            <person name="Miyauchi S."/>
            <person name="Thiergart T."/>
            <person name="Pickel B."/>
            <person name="Atanasova L."/>
            <person name="Karlsson M."/>
            <person name="Huettel B."/>
            <person name="Barry K.W."/>
            <person name="Haridas S."/>
            <person name="Chen C."/>
            <person name="Bauer D."/>
            <person name="Andreopoulos W."/>
            <person name="Pangilinan J."/>
            <person name="LaButti K."/>
            <person name="Riley R."/>
            <person name="Lipzen A."/>
            <person name="Clum A."/>
            <person name="Drula E."/>
            <person name="Henrissat B."/>
            <person name="Kohler A."/>
            <person name="Grigoriev I.V."/>
            <person name="Martin F.M."/>
            <person name="Hacquard S."/>
        </authorList>
    </citation>
    <scope>NUCLEOTIDE SEQUENCE</scope>
    <source>
        <strain evidence="2">MPI-CAGE-AT-0016</strain>
    </source>
</reference>
<keyword evidence="1" id="KW-1133">Transmembrane helix</keyword>
<feature type="transmembrane region" description="Helical" evidence="1">
    <location>
        <begin position="50"/>
        <end position="70"/>
    </location>
</feature>
<keyword evidence="3" id="KW-1185">Reference proteome</keyword>
<dbReference type="AlphaFoldDB" id="A0A8K0TFR5"/>
<feature type="transmembrane region" description="Helical" evidence="1">
    <location>
        <begin position="12"/>
        <end position="30"/>
    </location>
</feature>
<dbReference type="OrthoDB" id="10562575at2759"/>
<proteinExistence type="predicted"/>
<dbReference type="Proteomes" id="UP000813385">
    <property type="component" value="Unassembled WGS sequence"/>
</dbReference>
<evidence type="ECO:0000256" key="1">
    <source>
        <dbReference type="SAM" id="Phobius"/>
    </source>
</evidence>
<keyword evidence="1" id="KW-0472">Membrane</keyword>
<accession>A0A8K0TFR5</accession>
<keyword evidence="1" id="KW-0812">Transmembrane</keyword>
<feature type="transmembrane region" description="Helical" evidence="1">
    <location>
        <begin position="160"/>
        <end position="183"/>
    </location>
</feature>
<feature type="transmembrane region" description="Helical" evidence="1">
    <location>
        <begin position="236"/>
        <end position="259"/>
    </location>
</feature>
<protein>
    <recommendedName>
        <fullName evidence="4">Transmembrane protein</fullName>
    </recommendedName>
</protein>
<evidence type="ECO:0008006" key="4">
    <source>
        <dbReference type="Google" id="ProtNLM"/>
    </source>
</evidence>
<feature type="transmembrane region" description="Helical" evidence="1">
    <location>
        <begin position="204"/>
        <end position="224"/>
    </location>
</feature>
<organism evidence="2 3">
    <name type="scientific">Plectosphaerella cucumerina</name>
    <dbReference type="NCBI Taxonomy" id="40658"/>
    <lineage>
        <taxon>Eukaryota</taxon>
        <taxon>Fungi</taxon>
        <taxon>Dikarya</taxon>
        <taxon>Ascomycota</taxon>
        <taxon>Pezizomycotina</taxon>
        <taxon>Sordariomycetes</taxon>
        <taxon>Hypocreomycetidae</taxon>
        <taxon>Glomerellales</taxon>
        <taxon>Plectosphaerellaceae</taxon>
        <taxon>Plectosphaerella</taxon>
    </lineage>
</organism>
<gene>
    <name evidence="2" type="ORF">B0T11DRAFT_114632</name>
</gene>
<evidence type="ECO:0000313" key="2">
    <source>
        <dbReference type="EMBL" id="KAH7359371.1"/>
    </source>
</evidence>
<dbReference type="EMBL" id="JAGPXD010000004">
    <property type="protein sequence ID" value="KAH7359371.1"/>
    <property type="molecule type" value="Genomic_DNA"/>
</dbReference>
<sequence length="277" mass="30935">MSSRTEAYIPYLAAPVLALPFLFYLCYRAFKPAGKDAAAARRWVLWTKIAVPLIMIGALFEMILTCVQLASYYGSELRLASRVGTVLQSHGVVALFLSLADAAHWLAALRNNGVPVRNSGWARILAYVVAGTLSVFTFAVFGLWVDSFYRYGISNAYGDMYLSIISLTIQSMLSAIGITMIGLGIALRFKTRDNAILVSASKHLLAASVLFLVPFLWVILTYIIQMTVMNWYNTRWVFTVQVFLYWLPLTACLFTLNLLRARCIGTEHSSKERSQSV</sequence>